<organism evidence="3 4">
    <name type="scientific">Edaphosphingomonas laterariae</name>
    <dbReference type="NCBI Taxonomy" id="861865"/>
    <lineage>
        <taxon>Bacteria</taxon>
        <taxon>Pseudomonadati</taxon>
        <taxon>Pseudomonadota</taxon>
        <taxon>Alphaproteobacteria</taxon>
        <taxon>Sphingomonadales</taxon>
        <taxon>Rhizorhabdaceae</taxon>
        <taxon>Edaphosphingomonas</taxon>
    </lineage>
</organism>
<keyword evidence="4" id="KW-1185">Reference proteome</keyword>
<dbReference type="EMBL" id="FZOS01000036">
    <property type="protein sequence ID" value="SNT06846.1"/>
    <property type="molecule type" value="Genomic_DNA"/>
</dbReference>
<dbReference type="Proteomes" id="UP000198281">
    <property type="component" value="Unassembled WGS sequence"/>
</dbReference>
<dbReference type="CDD" id="cd01127">
    <property type="entry name" value="TrwB_TraG_TraD_VirD4"/>
    <property type="match status" value="1"/>
</dbReference>
<feature type="region of interest" description="Disordered" evidence="1">
    <location>
        <begin position="485"/>
        <end position="522"/>
    </location>
</feature>
<dbReference type="InterPro" id="IPR027417">
    <property type="entry name" value="P-loop_NTPase"/>
</dbReference>
<evidence type="ECO:0000259" key="2">
    <source>
        <dbReference type="Pfam" id="PF05872"/>
    </source>
</evidence>
<evidence type="ECO:0000313" key="3">
    <source>
        <dbReference type="EMBL" id="SNT06846.1"/>
    </source>
</evidence>
<dbReference type="InterPro" id="IPR051162">
    <property type="entry name" value="T4SS_component"/>
</dbReference>
<dbReference type="Pfam" id="PF05872">
    <property type="entry name" value="HerA_C"/>
    <property type="match status" value="1"/>
</dbReference>
<dbReference type="InterPro" id="IPR033186">
    <property type="entry name" value="HerA_C"/>
</dbReference>
<sequence length="560" mass="59614">MADATGIFIGASPEAGPQELNLRRANRHGLVAGATGTGKTVTLQGIAEGFSRAGVPVFVADVKGDLSGMALAGSPTDKLHDVWAARAAEIGYSDWAYADNPVLFWDLFGEQGHPIRTTISEMGPLLLARLMGLNDVQEGVLSIAFRIADEQGWLLLDLGDLQAMLVYLAENAAELTTRYGNVTKQSVGSIQRQLLQLESQGGDRFFGEPALEIADFISLDDQGRGTINVLAADKLMASPKLYATFLLWLLSELFETLPEVGDPDKPKLVFFFDEAHLLFDEAPDALLDKIEQVVRLIRSKGVGVYFITQNPIDIPEKVAGQLGNRVQHALRAFTPRDQKAVKSAAETFRANPDVDVATVITELKVGEALVSLLQADGAPSPVQRTLIKPPSARVGPLSAKERAIIRSTSPLDGKYDTAVDRESAEEILAAKAGEAAAAAAEAKAADAQAKLDAAQAKEDEKARVAAEREAARTAKEAERARLAAEREAAREAARQAREDAKPSAWDKAVTSATRSASSSIGRQMANELGRQIFGGSGRKSSGGGIAGQLVRGILGGLFKG</sequence>
<accession>A0A239JLD5</accession>
<dbReference type="Gene3D" id="3.40.50.300">
    <property type="entry name" value="P-loop containing nucleotide triphosphate hydrolases"/>
    <property type="match status" value="2"/>
</dbReference>
<feature type="domain" description="Helicase HerA-like C-terminal" evidence="2">
    <location>
        <begin position="14"/>
        <end position="491"/>
    </location>
</feature>
<gene>
    <name evidence="3" type="ORF">SAMN06295912_1367</name>
</gene>
<protein>
    <recommendedName>
        <fullName evidence="2">Helicase HerA-like C-terminal domain-containing protein</fullName>
    </recommendedName>
</protein>
<dbReference type="SUPFAM" id="SSF52540">
    <property type="entry name" value="P-loop containing nucleoside triphosphate hydrolases"/>
    <property type="match status" value="1"/>
</dbReference>
<evidence type="ECO:0000313" key="4">
    <source>
        <dbReference type="Proteomes" id="UP000198281"/>
    </source>
</evidence>
<name>A0A239JLD5_9SPHN</name>
<dbReference type="OrthoDB" id="9758751at2"/>
<feature type="compositionally biased region" description="Low complexity" evidence="1">
    <location>
        <begin position="510"/>
        <end position="519"/>
    </location>
</feature>
<reference evidence="4" key="1">
    <citation type="submission" date="2017-06" db="EMBL/GenBank/DDBJ databases">
        <authorList>
            <person name="Varghese N."/>
            <person name="Submissions S."/>
        </authorList>
    </citation>
    <scope>NUCLEOTIDE SEQUENCE [LARGE SCALE GENOMIC DNA]</scope>
    <source>
        <strain evidence="4">LNB2</strain>
    </source>
</reference>
<feature type="compositionally biased region" description="Basic and acidic residues" evidence="1">
    <location>
        <begin position="485"/>
        <end position="501"/>
    </location>
</feature>
<evidence type="ECO:0000256" key="1">
    <source>
        <dbReference type="SAM" id="MobiDB-lite"/>
    </source>
</evidence>
<dbReference type="AlphaFoldDB" id="A0A239JLD5"/>
<dbReference type="PANTHER" id="PTHR30121:SF6">
    <property type="entry name" value="SLR6007 PROTEIN"/>
    <property type="match status" value="1"/>
</dbReference>
<proteinExistence type="predicted"/>
<dbReference type="RefSeq" id="WP_089221070.1">
    <property type="nucleotide sequence ID" value="NZ_FZOS01000036.1"/>
</dbReference>
<dbReference type="PANTHER" id="PTHR30121">
    <property type="entry name" value="UNCHARACTERIZED PROTEIN YJGR-RELATED"/>
    <property type="match status" value="1"/>
</dbReference>